<dbReference type="Pfam" id="PF13671">
    <property type="entry name" value="AAA_33"/>
    <property type="match status" value="1"/>
</dbReference>
<accession>A0ABS4W1N8</accession>
<sequence length="218" mass="22715">MTIARAAVPHDASTPTEDVASAAVPYGTDPAGDPAGHADGPLVVRLPGRTLLLVAGLPGAGKSTLLATMTAPPGVRVLDSGTARARLVRRLPAGTPYPAYRWLTHVAHRTGVVLACLGRAGTVVVHLPATAPRVRAAVRVLARSTGRAPHLLWLDVPPEQAMAGQHERGRVVRARPFAAHAGRAARTSVSLRTGREPGWASVRTTDRSGARRGLVLAQ</sequence>
<proteinExistence type="predicted"/>
<comment type="caution">
    <text evidence="2">The sequence shown here is derived from an EMBL/GenBank/DDBJ whole genome shotgun (WGS) entry which is preliminary data.</text>
</comment>
<organism evidence="2 3">
    <name type="scientific">Pseudonocardia parietis</name>
    <dbReference type="NCBI Taxonomy" id="570936"/>
    <lineage>
        <taxon>Bacteria</taxon>
        <taxon>Bacillati</taxon>
        <taxon>Actinomycetota</taxon>
        <taxon>Actinomycetes</taxon>
        <taxon>Pseudonocardiales</taxon>
        <taxon>Pseudonocardiaceae</taxon>
        <taxon>Pseudonocardia</taxon>
    </lineage>
</organism>
<feature type="region of interest" description="Disordered" evidence="1">
    <location>
        <begin position="183"/>
        <end position="206"/>
    </location>
</feature>
<dbReference type="GO" id="GO:0016301">
    <property type="term" value="F:kinase activity"/>
    <property type="evidence" value="ECO:0007669"/>
    <property type="project" value="UniProtKB-KW"/>
</dbReference>
<dbReference type="Proteomes" id="UP001519295">
    <property type="component" value="Unassembled WGS sequence"/>
</dbReference>
<evidence type="ECO:0000313" key="2">
    <source>
        <dbReference type="EMBL" id="MBP2370112.1"/>
    </source>
</evidence>
<evidence type="ECO:0000313" key="3">
    <source>
        <dbReference type="Proteomes" id="UP001519295"/>
    </source>
</evidence>
<feature type="region of interest" description="Disordered" evidence="1">
    <location>
        <begin position="1"/>
        <end position="40"/>
    </location>
</feature>
<name>A0ABS4W1N8_9PSEU</name>
<protein>
    <submittedName>
        <fullName evidence="2">Kinase</fullName>
    </submittedName>
</protein>
<dbReference type="SUPFAM" id="SSF52540">
    <property type="entry name" value="P-loop containing nucleoside triphosphate hydrolases"/>
    <property type="match status" value="1"/>
</dbReference>
<dbReference type="Gene3D" id="3.40.50.300">
    <property type="entry name" value="P-loop containing nucleotide triphosphate hydrolases"/>
    <property type="match status" value="1"/>
</dbReference>
<dbReference type="InterPro" id="IPR027417">
    <property type="entry name" value="P-loop_NTPase"/>
</dbReference>
<keyword evidence="3" id="KW-1185">Reference proteome</keyword>
<dbReference type="EMBL" id="JAGINU010000001">
    <property type="protein sequence ID" value="MBP2370112.1"/>
    <property type="molecule type" value="Genomic_DNA"/>
</dbReference>
<gene>
    <name evidence="2" type="ORF">JOF36_005808</name>
</gene>
<evidence type="ECO:0000256" key="1">
    <source>
        <dbReference type="SAM" id="MobiDB-lite"/>
    </source>
</evidence>
<reference evidence="2 3" key="1">
    <citation type="submission" date="2021-03" db="EMBL/GenBank/DDBJ databases">
        <title>Sequencing the genomes of 1000 actinobacteria strains.</title>
        <authorList>
            <person name="Klenk H.-P."/>
        </authorList>
    </citation>
    <scope>NUCLEOTIDE SEQUENCE [LARGE SCALE GENOMIC DNA]</scope>
    <source>
        <strain evidence="2 3">DSM 45256</strain>
    </source>
</reference>
<keyword evidence="2" id="KW-0418">Kinase</keyword>
<dbReference type="RefSeq" id="WP_210033121.1">
    <property type="nucleotide sequence ID" value="NZ_JAGINU010000001.1"/>
</dbReference>
<keyword evidence="2" id="KW-0808">Transferase</keyword>